<gene>
    <name evidence="8" type="ORF">PCAMFM013_S003g000408</name>
</gene>
<feature type="transmembrane region" description="Helical" evidence="6">
    <location>
        <begin position="421"/>
        <end position="451"/>
    </location>
</feature>
<dbReference type="PANTHER" id="PTHR22950:SF683">
    <property type="entry name" value="AMINO ACID TRANSPORTER (EUROFUNG)"/>
    <property type="match status" value="1"/>
</dbReference>
<feature type="transmembrane region" description="Helical" evidence="6">
    <location>
        <begin position="382"/>
        <end position="400"/>
    </location>
</feature>
<evidence type="ECO:0000256" key="6">
    <source>
        <dbReference type="SAM" id="Phobius"/>
    </source>
</evidence>
<feature type="transmembrane region" description="Helical" evidence="6">
    <location>
        <begin position="356"/>
        <end position="376"/>
    </location>
</feature>
<feature type="transmembrane region" description="Helical" evidence="6">
    <location>
        <begin position="53"/>
        <end position="74"/>
    </location>
</feature>
<evidence type="ECO:0000313" key="9">
    <source>
        <dbReference type="Proteomes" id="UP000053732"/>
    </source>
</evidence>
<keyword evidence="9" id="KW-1185">Reference proteome</keyword>
<name>A0A0G4NZW7_PENC3</name>
<dbReference type="FunFam" id="1.20.1740.10:FF:000039">
    <property type="entry name" value="Neutral amino acid transporter (Eurofung)"/>
    <property type="match status" value="1"/>
</dbReference>
<dbReference type="AlphaFoldDB" id="A0A0G4NZW7"/>
<evidence type="ECO:0000256" key="2">
    <source>
        <dbReference type="ARBA" id="ARBA00008066"/>
    </source>
</evidence>
<dbReference type="GO" id="GO:0015179">
    <property type="term" value="F:L-amino acid transmembrane transporter activity"/>
    <property type="evidence" value="ECO:0007669"/>
    <property type="project" value="TreeGrafter"/>
</dbReference>
<feature type="transmembrane region" description="Helical" evidence="6">
    <location>
        <begin position="275"/>
        <end position="296"/>
    </location>
</feature>
<dbReference type="Gene3D" id="1.20.1740.10">
    <property type="entry name" value="Amino acid/polyamine transporter I"/>
    <property type="match status" value="1"/>
</dbReference>
<evidence type="ECO:0000256" key="4">
    <source>
        <dbReference type="ARBA" id="ARBA00022989"/>
    </source>
</evidence>
<comment type="similarity">
    <text evidence="2">Belongs to the amino acid/polyamine transporter 2 family.</text>
</comment>
<feature type="transmembrane region" description="Helical" evidence="6">
    <location>
        <begin position="132"/>
        <end position="154"/>
    </location>
</feature>
<feature type="transmembrane region" description="Helical" evidence="6">
    <location>
        <begin position="316"/>
        <end position="335"/>
    </location>
</feature>
<evidence type="ECO:0000256" key="1">
    <source>
        <dbReference type="ARBA" id="ARBA00004141"/>
    </source>
</evidence>
<feature type="transmembrane region" description="Helical" evidence="6">
    <location>
        <begin position="166"/>
        <end position="184"/>
    </location>
</feature>
<sequence length="470" mass="50164">MAEKQNKMSDDIEASGPITYVPSQAGEIIKEENITHDPVFGEVTEDGPNYRNVGWLGTVALMMKTQIGLGVLSIPSVFDTLGMVPGVILLCIVAGIATWTSYMVGVFKIRHREVYGIDEAGGLMFGRIGREIFGIGFSLYWIFVAGSGILGISISLNAISNHGTCTAAFVAVAAVIGFSLASIRTLGKITWIAWVGLICILSAVLIVTVSVGIQDRPSSAPQEGPWSSDFKITNSPTFAQGVAAVSSLIFACSATPAYFSIAAEMRDPRLFTRSLVVSQLGSTIIYLVIGIVVYYYCGSDVASPALGSAGPLIKRISYGIALPGLIASTTIVLHLPSKYVFVRILRGSDHLTSNTLTHWAIWLSCTLGSTIVAYLIASGIPFFNSLVSLIGACLGASLAYQPTGCMWFYDNWGSTDRTWRWKFMACWSVFIIVIGTFMTVAGTYGSIVGIIDSLKAGGSPPWTCADNSNS</sequence>
<feature type="transmembrane region" description="Helical" evidence="6">
    <location>
        <begin position="191"/>
        <end position="213"/>
    </location>
</feature>
<comment type="subcellular location">
    <subcellularLocation>
        <location evidence="1">Membrane</location>
        <topology evidence="1">Multi-pass membrane protein</topology>
    </subcellularLocation>
</comment>
<keyword evidence="4 6" id="KW-1133">Transmembrane helix</keyword>
<dbReference type="EMBL" id="HG793136">
    <property type="protein sequence ID" value="CRL19617.1"/>
    <property type="molecule type" value="Genomic_DNA"/>
</dbReference>
<accession>A0A0G4NZW7</accession>
<dbReference type="GO" id="GO:0016020">
    <property type="term" value="C:membrane"/>
    <property type="evidence" value="ECO:0007669"/>
    <property type="project" value="UniProtKB-SubCell"/>
</dbReference>
<feature type="transmembrane region" description="Helical" evidence="6">
    <location>
        <begin position="86"/>
        <end position="107"/>
    </location>
</feature>
<evidence type="ECO:0000259" key="7">
    <source>
        <dbReference type="Pfam" id="PF01490"/>
    </source>
</evidence>
<dbReference type="Proteomes" id="UP000053732">
    <property type="component" value="Unassembled WGS sequence"/>
</dbReference>
<feature type="domain" description="Amino acid transporter transmembrane" evidence="7">
    <location>
        <begin position="52"/>
        <end position="447"/>
    </location>
</feature>
<dbReference type="InterPro" id="IPR013057">
    <property type="entry name" value="AA_transpt_TM"/>
</dbReference>
<keyword evidence="3 6" id="KW-0812">Transmembrane</keyword>
<keyword evidence="5 6" id="KW-0472">Membrane</keyword>
<evidence type="ECO:0000313" key="8">
    <source>
        <dbReference type="EMBL" id="CRL19617.1"/>
    </source>
</evidence>
<feature type="transmembrane region" description="Helical" evidence="6">
    <location>
        <begin position="238"/>
        <end position="263"/>
    </location>
</feature>
<evidence type="ECO:0000256" key="3">
    <source>
        <dbReference type="ARBA" id="ARBA00022692"/>
    </source>
</evidence>
<dbReference type="STRING" id="1429867.A0A0G4NZW7"/>
<reference evidence="8 9" key="1">
    <citation type="journal article" date="2014" name="Nat. Commun.">
        <title>Multiple recent horizontal transfers of a large genomic region in cheese making fungi.</title>
        <authorList>
            <person name="Cheeseman K."/>
            <person name="Ropars J."/>
            <person name="Renault P."/>
            <person name="Dupont J."/>
            <person name="Gouzy J."/>
            <person name="Branca A."/>
            <person name="Abraham A.L."/>
            <person name="Ceppi M."/>
            <person name="Conseiller E."/>
            <person name="Debuchy R."/>
            <person name="Malagnac F."/>
            <person name="Goarin A."/>
            <person name="Silar P."/>
            <person name="Lacoste S."/>
            <person name="Sallet E."/>
            <person name="Bensimon A."/>
            <person name="Giraud T."/>
            <person name="Brygoo Y."/>
        </authorList>
    </citation>
    <scope>NUCLEOTIDE SEQUENCE [LARGE SCALE GENOMIC DNA]</scope>
    <source>
        <strain evidence="9">FM 013</strain>
    </source>
</reference>
<protein>
    <submittedName>
        <fullName evidence="8">Amino acid transporter, transmembrane</fullName>
    </submittedName>
</protein>
<evidence type="ECO:0000256" key="5">
    <source>
        <dbReference type="ARBA" id="ARBA00023136"/>
    </source>
</evidence>
<dbReference type="PIRSF" id="PIRSF006060">
    <property type="entry name" value="AA_transporter"/>
    <property type="match status" value="1"/>
</dbReference>
<organism evidence="8 9">
    <name type="scientific">Penicillium camemberti (strain FM 013)</name>
    <dbReference type="NCBI Taxonomy" id="1429867"/>
    <lineage>
        <taxon>Eukaryota</taxon>
        <taxon>Fungi</taxon>
        <taxon>Dikarya</taxon>
        <taxon>Ascomycota</taxon>
        <taxon>Pezizomycotina</taxon>
        <taxon>Eurotiomycetes</taxon>
        <taxon>Eurotiomycetidae</taxon>
        <taxon>Eurotiales</taxon>
        <taxon>Aspergillaceae</taxon>
        <taxon>Penicillium</taxon>
    </lineage>
</organism>
<dbReference type="Pfam" id="PF01490">
    <property type="entry name" value="Aa_trans"/>
    <property type="match status" value="1"/>
</dbReference>
<dbReference type="PANTHER" id="PTHR22950">
    <property type="entry name" value="AMINO ACID TRANSPORTER"/>
    <property type="match status" value="1"/>
</dbReference>
<proteinExistence type="inferred from homology"/>